<dbReference type="SMART" id="SM00640">
    <property type="entry name" value="Glyco_32"/>
    <property type="match status" value="1"/>
</dbReference>
<organism evidence="8 9">
    <name type="scientific">Roseicyclus elongatus DSM 19469</name>
    <dbReference type="NCBI Taxonomy" id="1294273"/>
    <lineage>
        <taxon>Bacteria</taxon>
        <taxon>Pseudomonadati</taxon>
        <taxon>Pseudomonadota</taxon>
        <taxon>Alphaproteobacteria</taxon>
        <taxon>Rhodobacterales</taxon>
        <taxon>Roseobacteraceae</taxon>
        <taxon>Roseicyclus</taxon>
    </lineage>
</organism>
<dbReference type="GO" id="GO:0004564">
    <property type="term" value="F:beta-fructofuranosidase activity"/>
    <property type="evidence" value="ECO:0007669"/>
    <property type="project" value="UniProtKB-EC"/>
</dbReference>
<dbReference type="HOGENOM" id="CLU_001528_7_0_5"/>
<proteinExistence type="inferred from homology"/>
<dbReference type="PANTHER" id="PTHR43101:SF1">
    <property type="entry name" value="BETA-FRUCTOSIDASE"/>
    <property type="match status" value="1"/>
</dbReference>
<evidence type="ECO:0000256" key="3">
    <source>
        <dbReference type="ARBA" id="ARBA00022801"/>
    </source>
</evidence>
<accession>W8S4Z7</accession>
<keyword evidence="9" id="KW-1185">Reference proteome</keyword>
<dbReference type="InterPro" id="IPR001791">
    <property type="entry name" value="Laminin_G"/>
</dbReference>
<dbReference type="SUPFAM" id="SSF49899">
    <property type="entry name" value="Concanavalin A-like lectins/glucanases"/>
    <property type="match status" value="2"/>
</dbReference>
<dbReference type="Gene3D" id="2.115.10.20">
    <property type="entry name" value="Glycosyl hydrolase domain, family 43"/>
    <property type="match status" value="1"/>
</dbReference>
<dbReference type="Gene3D" id="2.60.120.560">
    <property type="entry name" value="Exo-inulinase, domain 1"/>
    <property type="match status" value="1"/>
</dbReference>
<dbReference type="InterPro" id="IPR001362">
    <property type="entry name" value="Glyco_hydro_32"/>
</dbReference>
<name>W8S4Z7_9RHOB</name>
<dbReference type="EMBL" id="CP004372">
    <property type="protein sequence ID" value="AHM05297.1"/>
    <property type="molecule type" value="Genomic_DNA"/>
</dbReference>
<dbReference type="Gene3D" id="2.60.120.200">
    <property type="match status" value="1"/>
</dbReference>
<dbReference type="Pfam" id="PF08244">
    <property type="entry name" value="Glyco_hydro_32C"/>
    <property type="match status" value="1"/>
</dbReference>
<dbReference type="KEGG" id="red:roselon_03018"/>
<reference evidence="8 9" key="1">
    <citation type="submission" date="2013-03" db="EMBL/GenBank/DDBJ databases">
        <authorList>
            <person name="Fiebig A."/>
            <person name="Goeker M."/>
            <person name="Klenk H.-P.P."/>
        </authorList>
    </citation>
    <scope>NUCLEOTIDE SEQUENCE [LARGE SCALE GENOMIC DNA]</scope>
    <source>
        <strain evidence="9">DSM 19469</strain>
    </source>
</reference>
<dbReference type="eggNOG" id="COG1621">
    <property type="taxonomic scope" value="Bacteria"/>
</dbReference>
<evidence type="ECO:0000256" key="2">
    <source>
        <dbReference type="ARBA" id="ARBA00012758"/>
    </source>
</evidence>
<dbReference type="PANTHER" id="PTHR43101">
    <property type="entry name" value="BETA-FRUCTOSIDASE"/>
    <property type="match status" value="1"/>
</dbReference>
<protein>
    <recommendedName>
        <fullName evidence="2">beta-fructofuranosidase</fullName>
        <ecNumber evidence="2">3.2.1.26</ecNumber>
    </recommendedName>
</protein>
<dbReference type="SMART" id="SM00282">
    <property type="entry name" value="LamG"/>
    <property type="match status" value="1"/>
</dbReference>
<evidence type="ECO:0000313" key="8">
    <source>
        <dbReference type="EMBL" id="AHM05297.1"/>
    </source>
</evidence>
<dbReference type="GO" id="GO:0005975">
    <property type="term" value="P:carbohydrate metabolic process"/>
    <property type="evidence" value="ECO:0007669"/>
    <property type="project" value="InterPro"/>
</dbReference>
<evidence type="ECO:0000313" key="9">
    <source>
        <dbReference type="Proteomes" id="UP000019593"/>
    </source>
</evidence>
<evidence type="ECO:0000256" key="1">
    <source>
        <dbReference type="ARBA" id="ARBA00009902"/>
    </source>
</evidence>
<evidence type="ECO:0000259" key="7">
    <source>
        <dbReference type="SMART" id="SM00282"/>
    </source>
</evidence>
<dbReference type="SUPFAM" id="SSF75005">
    <property type="entry name" value="Arabinanase/levansucrase/invertase"/>
    <property type="match status" value="1"/>
</dbReference>
<evidence type="ECO:0000256" key="4">
    <source>
        <dbReference type="ARBA" id="ARBA00023295"/>
    </source>
</evidence>
<dbReference type="InterPro" id="IPR023296">
    <property type="entry name" value="Glyco_hydro_beta-prop_sf"/>
</dbReference>
<sequence>MRTLVLSAGLLLGTLPAQADDLVIDFDGDTGLSERRVISPYHPVEFKPGVTGQAFDFDGYSTQVTGRTDPPALPFTVSAVIAPRSHSPNTAGLVHLVGDTTLRLDMNRWGYPMVRFHNPDDEPLQLVSDTPVRLFEWNTVAVTVDAETIRLTLNGETVAQQGHALGDGVSPGPEVVIGRNPDAPLMDGTFPTGHFNGLMDDIRIGASRQVAEPPAAAPDLSIARTRLDDDPNRPLFHPVPPAGWTNEPHAFFRSDGEWHLFYQANPNGPWWDLMQWGHLVSDDLLTWEPRPQALWPTPGADSQGVWVGDTFEGPNGVITALYTGVNGQWASVGLAQDEGEGLNKSPQNPVITSTPAGYQDMRDPFILRQEDGWLMLIGSGTADRQRPEILSFRSEDLIDWRFDGPLDIGEVERFGEYWELPKLFPIGDQWALFVTTVQPGAPARTQYWLGDWDGTRFTPQDPQPQLLDLFRTQLAHTFARYNESSHVAVGVVPEENRTGEERLEAGWIHGFGLPRIVSLCEGDDRLCQDPMPDIGTLFDAPAQSAATVGPEWQSVASDLDHGRVRLDLDLDNLSPIRIALRATADLEEATILTWYPEDQRLSLDFSRSSLTPHSRSDTLWATLPAETQMFDIFIDGSFVTLFTDTGGSAAFRVFPSREQANHVHLALTEPDSRTERDVDVTVWSISE</sequence>
<gene>
    <name evidence="8" type="ORF">roselon_03018</name>
</gene>
<keyword evidence="3 5" id="KW-0378">Hydrolase</keyword>
<dbReference type="InterPro" id="IPR051214">
    <property type="entry name" value="GH32_Enzymes"/>
</dbReference>
<comment type="similarity">
    <text evidence="1 5">Belongs to the glycosyl hydrolase 32 family.</text>
</comment>
<dbReference type="Pfam" id="PF00251">
    <property type="entry name" value="Glyco_hydro_32N"/>
    <property type="match status" value="1"/>
</dbReference>
<keyword evidence="4 5" id="KW-0326">Glycosidase</keyword>
<feature type="chain" id="PRO_5004915287" description="beta-fructofuranosidase" evidence="6">
    <location>
        <begin position="20"/>
        <end position="687"/>
    </location>
</feature>
<evidence type="ECO:0000256" key="6">
    <source>
        <dbReference type="SAM" id="SignalP"/>
    </source>
</evidence>
<dbReference type="STRING" id="1294273.roselon_03018"/>
<dbReference type="Pfam" id="PF13385">
    <property type="entry name" value="Laminin_G_3"/>
    <property type="match status" value="1"/>
</dbReference>
<dbReference type="InterPro" id="IPR013189">
    <property type="entry name" value="Glyco_hydro_32_C"/>
</dbReference>
<dbReference type="AlphaFoldDB" id="W8S4Z7"/>
<dbReference type="InterPro" id="IPR013320">
    <property type="entry name" value="ConA-like_dom_sf"/>
</dbReference>
<dbReference type="CDD" id="cd08996">
    <property type="entry name" value="GH32_FFase"/>
    <property type="match status" value="1"/>
</dbReference>
<dbReference type="EC" id="3.2.1.26" evidence="2"/>
<feature type="domain" description="Laminin G" evidence="7">
    <location>
        <begin position="73"/>
        <end position="207"/>
    </location>
</feature>
<feature type="signal peptide" evidence="6">
    <location>
        <begin position="1"/>
        <end position="19"/>
    </location>
</feature>
<dbReference type="Proteomes" id="UP000019593">
    <property type="component" value="Chromosome"/>
</dbReference>
<evidence type="ECO:0000256" key="5">
    <source>
        <dbReference type="RuleBase" id="RU362110"/>
    </source>
</evidence>
<keyword evidence="6" id="KW-0732">Signal</keyword>
<dbReference type="InterPro" id="IPR013148">
    <property type="entry name" value="Glyco_hydro_32_N"/>
</dbReference>